<dbReference type="EMBL" id="CP049057">
    <property type="protein sequence ID" value="QIE59037.1"/>
    <property type="molecule type" value="Genomic_DNA"/>
</dbReference>
<reference evidence="5 6" key="1">
    <citation type="submission" date="2020-02" db="EMBL/GenBank/DDBJ databases">
        <title>Complete genome sequence of Flavobacteriaceae bacterium.</title>
        <authorList>
            <person name="Kim S.-J."/>
            <person name="Kim Y.-S."/>
            <person name="Kim K.-H."/>
        </authorList>
    </citation>
    <scope>NUCLEOTIDE SEQUENCE [LARGE SCALE GENOMIC DNA]</scope>
    <source>
        <strain evidence="5 6">RR4-40</strain>
    </source>
</reference>
<protein>
    <submittedName>
        <fullName evidence="5">Tandem-95 repeat protein</fullName>
    </submittedName>
</protein>
<dbReference type="PANTHER" id="PTHR34720">
    <property type="entry name" value="MICROCYSTIN DEPENDENT PROTEIN"/>
    <property type="match status" value="1"/>
</dbReference>
<feature type="domain" description="DUF7507" evidence="4">
    <location>
        <begin position="4216"/>
        <end position="4330"/>
    </location>
</feature>
<feature type="domain" description="DUF7507" evidence="4">
    <location>
        <begin position="4731"/>
        <end position="4833"/>
    </location>
</feature>
<organism evidence="5 6">
    <name type="scientific">Rasiella rasia</name>
    <dbReference type="NCBI Taxonomy" id="2744027"/>
    <lineage>
        <taxon>Bacteria</taxon>
        <taxon>Pseudomonadati</taxon>
        <taxon>Bacteroidota</taxon>
        <taxon>Flavobacteriia</taxon>
        <taxon>Flavobacteriales</taxon>
        <taxon>Flavobacteriaceae</taxon>
        <taxon>Rasiella</taxon>
    </lineage>
</organism>
<evidence type="ECO:0000259" key="4">
    <source>
        <dbReference type="Pfam" id="PF24346"/>
    </source>
</evidence>
<dbReference type="NCBIfam" id="TIGR01451">
    <property type="entry name" value="B_ant_repeat"/>
    <property type="match status" value="9"/>
</dbReference>
<dbReference type="Gene3D" id="2.60.40.2810">
    <property type="match status" value="2"/>
</dbReference>
<dbReference type="Pfam" id="PF13573">
    <property type="entry name" value="SprB"/>
    <property type="match status" value="8"/>
</dbReference>
<evidence type="ECO:0000259" key="3">
    <source>
        <dbReference type="Pfam" id="PF17892"/>
    </source>
</evidence>
<evidence type="ECO:0000256" key="1">
    <source>
        <dbReference type="SAM" id="MobiDB-lite"/>
    </source>
</evidence>
<dbReference type="InterPro" id="IPR047589">
    <property type="entry name" value="DUF11_rpt"/>
</dbReference>
<feature type="domain" description="DUF7507" evidence="4">
    <location>
        <begin position="3948"/>
        <end position="4062"/>
    </location>
</feature>
<evidence type="ECO:0000313" key="6">
    <source>
        <dbReference type="Proteomes" id="UP000505306"/>
    </source>
</evidence>
<proteinExistence type="predicted"/>
<keyword evidence="2" id="KW-0732">Signal</keyword>
<feature type="domain" description="Cadherin-like" evidence="3">
    <location>
        <begin position="1489"/>
        <end position="1558"/>
    </location>
</feature>
<feature type="domain" description="DUF7507" evidence="4">
    <location>
        <begin position="3680"/>
        <end position="3794"/>
    </location>
</feature>
<dbReference type="Pfam" id="PF24346">
    <property type="entry name" value="DUF7507"/>
    <property type="match status" value="11"/>
</dbReference>
<accession>A0A6G6GKJ1</accession>
<feature type="chain" id="PRO_5026086932" evidence="2">
    <location>
        <begin position="32"/>
        <end position="5097"/>
    </location>
</feature>
<feature type="domain" description="DUF7507" evidence="4">
    <location>
        <begin position="4608"/>
        <end position="4710"/>
    </location>
</feature>
<dbReference type="Pfam" id="PF17963">
    <property type="entry name" value="Big_9"/>
    <property type="match status" value="23"/>
</dbReference>
<feature type="region of interest" description="Disordered" evidence="1">
    <location>
        <begin position="3647"/>
        <end position="3673"/>
    </location>
</feature>
<feature type="domain" description="DUF7507" evidence="4">
    <location>
        <begin position="4854"/>
        <end position="4959"/>
    </location>
</feature>
<feature type="domain" description="DUF7507" evidence="4">
    <location>
        <begin position="4082"/>
        <end position="4196"/>
    </location>
</feature>
<dbReference type="KEGG" id="mgel:G5B37_05500"/>
<feature type="domain" description="DUF7507" evidence="4">
    <location>
        <begin position="4484"/>
        <end position="4587"/>
    </location>
</feature>
<dbReference type="Pfam" id="PF13585">
    <property type="entry name" value="CHU_C"/>
    <property type="match status" value="1"/>
</dbReference>
<feature type="domain" description="DUF7507" evidence="4">
    <location>
        <begin position="3546"/>
        <end position="3660"/>
    </location>
</feature>
<dbReference type="Pfam" id="PF17892">
    <property type="entry name" value="Cadherin_5"/>
    <property type="match status" value="2"/>
</dbReference>
<keyword evidence="6" id="KW-1185">Reference proteome</keyword>
<dbReference type="Proteomes" id="UP000505306">
    <property type="component" value="Chromosome"/>
</dbReference>
<name>A0A6G6GKJ1_9FLAO</name>
<evidence type="ECO:0000313" key="5">
    <source>
        <dbReference type="EMBL" id="QIE59037.1"/>
    </source>
</evidence>
<feature type="compositionally biased region" description="Acidic residues" evidence="1">
    <location>
        <begin position="3650"/>
        <end position="3672"/>
    </location>
</feature>
<feature type="domain" description="DUF7507" evidence="4">
    <location>
        <begin position="3814"/>
        <end position="3928"/>
    </location>
</feature>
<dbReference type="InterPro" id="IPR025667">
    <property type="entry name" value="SprB_repeat"/>
</dbReference>
<dbReference type="NCBIfam" id="NF012211">
    <property type="entry name" value="tand_rpt_95"/>
    <property type="match status" value="23"/>
</dbReference>
<feature type="domain" description="Cadherin-like" evidence="3">
    <location>
        <begin position="1184"/>
        <end position="1262"/>
    </location>
</feature>
<feature type="signal peptide" evidence="2">
    <location>
        <begin position="1"/>
        <end position="31"/>
    </location>
</feature>
<dbReference type="Gene3D" id="2.60.40.3440">
    <property type="match status" value="20"/>
</dbReference>
<sequence>MHNFTFIFWNKYVRKSYVLLALLLMGTAVQAQIGVQSPSITAGVTFQWSDSQTINGVYNDNNPATIKSVTINGTVYNSFAVPSAYQLTRLGPAGNGPNRIAENGNYSSFNSSGATQNINDSNQWDNAAKAAFQSQNLNYYFTSNPNGRSICGNFNAANGLNGVPETDAQMQTLFYDPPLPANAGGVLAVTERGGNNCLYVRLFGFLPGSNTETPLGDTFVRTNNDMYNGNFSPPVAGSDYWGSGREQDNGQTIAIALFQLDNVAPIGSKITRVRFIAASTDHGDGKVFVLQRYAQPQVDMGCVDGTFNGQIDNSSTVPAGSTYTLISGPNPSGVSFTLNSDGSYQYVPSPGFVGDVTFTYKVRLPAPNQNITDTNTVTLTYNPNPPDPTIDVACNPDGSYNVTVTDPVGSNYEYQINNDPYQSSPSFADLGPGTYVFSVRDLSTGCENKPSSTSVTLETLTASVTSVTDVDCFGDDDGTIDITVSGGFPPYSYVWSNGATTEDVSNLAPGTYNVEISDSSGCLFEFLSDIVVDGPTEAISVKETITDVLCFGEATGKISLTVTGGTPGYTYSWSNGATTQNISGLTAGDYTVTILDANNCTYEETFTVMGPTAGILLSTTKVDVLCNGDSTGSIDLTVSGGVPPYSYAWTNGSTLEDISGLTAGNYNVTVTDDNGCTTTLPAPVEITQPEPISIELTKTNASATALCNNGTATATVTGGVGPYTYLWDDPLAQTTPTATGLSGSLLGGTQYTVMVTDANGCVNEQSVIITCVQNCDAVINVTDVTNVLCKDFETGSASVQASSSANPNATFTYTWNTSPQQVDAGVLPGIPSTISGQGAGVYTVSVTIDGTLCQPVEESITITEPSTAVAVTATATDETGPTTNDGTATANPSGGIPPYTFLWSPGGQTTQTITGLSDGTYTVTVKDANNCMATTQVTVNNGDCNNLTATASSTPVSCNGGNDGTATVNVSGGLGNFTYAWSPGGQTTQSISGLTAGVYTVTVTDEDTLCTATSSTTVGEPTELTSGIAVTNVACFGESTGSLDLTVSGGTPGYTFLWSNGETTEDISNLSAGTYTVVITDGNGCVLNDSGTVGQPTAALDVAITAQTDIVCESGLGSVTVEASGGTAPYSYTLDGGAPQGSGTFNNLAAGTYTVTAIDSNLCSDTVQVTILANCTIAVNDFRDTVVNISIDGNVLTNDEDMEGDNQVVTTLTVTSDQGVVVNIAPDGSYTYTPPTDYVGGDFFMYSIEDDGNPQATDSATVFIRINPIGQNNTIANADAVFTEQDVAIPGNVLTNDVDLEGDNQTVTNPGTYNLPGGVLVLNSNGTFVYTPNPGFTGTDTFTYEIIDDNALPATDTAVLTITVVGNPAMNYTFAVDDGYGGNQGATITGNVLDNDFDPEGNDQTVDVAISPSNGPTNGSVTLNADGSFSYTPTDPNFFGNDSFIYSIFDNGSPVATDSATVSIIIAGENTTIAVNDFRDTVVNIPIDGNVLTNDEDMEGDNQVVTTLTVTSDQGVVVNIAPDGSYTYTPPTDYVGGDFFMYSIEDDGNPQATDSATVFIRINPIGQNNTIANADAVFTEQDVAIPGNVLTNDVDLEGDNQTVTNPGTYNLPGGVLVLNSNGTFVYTPNPGFTGTDTFTYEIIDDNALPATDTAVLTITVVGNPAMNYTFAVDDGYGGNQGATITGNVLDNDFDPEGNDQTVDVAISPSNGPTNGSVTLNADGSFSYTPTDPNFFGNDSFIYSIFDNGSPVATDSATVSIIIAGENLILAVDDINNTYVGFPVSGNVATNDENYDGPIGTETFTLVSGPTAGGTLTFNPDGTYNYTPPVDPLVSEDTFVYQICDAGNPVACDTATVYIEILPTPNTGNEPPVANADTNTTEVDTPVTGQALPNDFDPDGDTITVTANTDPANGTVTIDANGMYTYTPDPGFIGEDTFEYTICDDATPALCDTTTVTIQVIADEGNITVANDDAYNGIIDTDIVGNVLDNDTDPEGDNQDVNTTVTPVSGPSNGTLTINADGSFTYVPNIGFVGTDQFVYEILDDNANPATDQATVYLTVGNGVNEILAIDDINDTFVNLPVEGSVATNDLNADGPAGTEVFTLVTGPANGMLVFNPDGSYTYTPGTDYVGEDTFEYQVCDGGNPVACDTAIVYIEVQPLGSPDNDPPVANADTNSTQVDTPVDGTVLPNDFDPDGDPIVVTGNTDPANGSVTVNPDGTYTYTPDPGFIGEDTFEYTICDNQTPALCDTATVTIQVLDTTENITTAVDDAYYGFPDTDIVGNVLDNDTDPENNDQTVDVAVSPSNGPNNGTVVLNADGTFTYTPGAGFEGTDSFVYEIFDNGSPVATDVATVYISIANPANEILAIDDINDTFVNLPVEGSVATNDLNEDGPTGTEVFTLVTGPANGMLVFNPDGSYTYTPGTDYVGEDTFEYQVCDGGNPIACDTAIVYIEVQPLGSPDNDPPVANADTNSTQVDTPVDGTVLPNDFDPDGDPIVVTGNTDPANGSVTVNPDGTYTYTPDPGFIGEDTFEYTICDNQTPALCDTATVTIQVLDTTENITTAVDDAYYGFPDTDIVGNVLDNDTDPENNDQTVDVAVSPSNGPNNGTVVLNADGTFTYTPGAGFEGTDSFVYEIFDNGSPVATDVATVYISIANPANEILAIDDINDTFVNLPVEGSVATNDLNEDGPTGTEVFTLVTGPANGMLVFNPDGSYTYTPGTDYVGEDTFEYQVCDGGNPIACDTAIVYIEVQPLGSPDNDPPVANADTNSTQVDTPVDGTVLPNDFDPDGDPIVVTGNTDPANGSVTVNPDGTYTYTPDPGFIGEDTFEYTICDNQTPALCDTATVTIQVLDTTENITTAVDDAYYGFPDTDIVGNVLDNDTDPENNDQTVDVAVSPSNGPNNGTVVLNADGTFTYTPGAGFEGTDSFVYEIFDNGSPVATDVATVYISIANPANEILAIDDINDTFVNLPVEGSVATNDLNADGPTGTEVFTLVTGPANGMLVFNPDGSYTYTPGTDYVGEDTFEYQVCDGGNPIACDTAIVYIEVQPLGSPDNDPPVANADTNSTQVDTPVDGTVLPNDFDPDGDPIVVTGNTDPANGSVTVNPDGTYTYTPDPGFIGEDTFEYTICDNQTPALCDTATVTIQVLDTTENITTAVDDAYYGFPDTDIVGNVLDNDTDPENNDQTVDVAVSPSNGPNNGTVVLNADGTFTYTPGAGFEGTDSFVYEIFDNGSPVATDVATVYISIADPGNEILAVDDINDTFVDLPVSGNVATNDENFDGPTGTEVFTLVSGPTAGGTLTFNPDGTYDYTPAPGFVGEDTFVYQVCDAGNPVACDTATVTISIVDDPVIGNDPPVANNDVNITEINTPVDGNVLVNDFDPDLGDIITVTANTDPANGSVTVSPDGSYTYIPNPGFTGEDTFEYTICDNAATPLCDTATVTIYIIDDTGNITVANDDAYYGEIDAPVTGNVLDNDSDPESNTQVLNVGTTPVSGPTNGTVIVNPDGSFEYTPGTGFTGNDQFVYEIFDNGSPVATDQATVYILIAQTPAPAIAIVKAGVFVDGDGDQCADPGESIDYTFTVTNEGNVSLSAISVTDPLLEAPNPVVAIVFAGGDTDGDSELDVDETWTYTASYAITQADIDAGEITNQATAEGTDEDGTTVDDLSDESLTTEDDPTVTTLCQSPAIAIVKAGVFVDGDGDQCADPGESIDYTFTVTNEGNVSLSAISVTDPLLEAPNPVVAIVFAGGDTDGDSELDVDETWTYTASYAITQADIDAGEITNQATAEGTAPDSTVVDDLSDESLTTEDDPTVTTLCQSPAIAIVKAGVFVDGDGDQCADPGESIDYTFTVTNEGNVSLSAISVTDPLLEAPNPVVAIVFAGGDTDGDSELDVDETWTYTASYAITQADIDAGEITNQATAEGTAPDSTVVDDLSDESLTTEDDPTVTTLCQSPAIAIVKAGVFVDGDGDQCADPGESIDYTFTVTNEGNVSLSAISVTDPLLEAPNPVVAIVFAGGDTDGDSELDVDETWTYTASYAITQADIDAGEITNQATAEGTAPDSTVVDDLSDESLTTEDDPTVTTLCQSPAIAIVKAGVFVDGDGDQCADPGESIDYTFTVTNEGNVSLSAISVTDPLLEAPNPVVAIVFAGGDTDGDSELDVDETWTYTASYAITQADIDAGEITNQATAEGTAPDSTVVDDLSDESLTTEDDPTVTTLCQSPAIAIVKAGVFVDGDGDQCADPGESIDYTFTVTNEGNVSLSAISVTDPLLEAPNPVVAIVFAGGDTDGDSELDVDETWTYTASYAITQADIDAGEITNQATAVGTAPDSTVVDDLSDESLTTEDDPTVTTLCQSPAIAIVKAGVFVDGDGDQCADPGESIDYTFTVTNEGNVSLSAISVTDPLLEAPNPVVAIVFAGGDTDGDSELDVDETWTYTASYAITQADIDAGEITNQATAEGTAPDSTVVDDLSDESLTTEDDPTVTALCQSPSIALIKKGTLNDENGSGCTDVGETISYVFEVKNTGNVTLTGVDIDDPLVNVVGGPIVLAPDEIDVLSFTAVYTITQVDIDNGSFENTATAMGTAPDGTVVEDISDFDVYTDDRPTVTTLCQNASIALIKEGTVMDENGSGCADPKETIEYRFTVQNTGNVTLTNIDIEDPLVNVLGGPITLAPGQTDVNSFMATYLITQANINDGFVENQATVIGTDPNGEVVDDESDFDSFLDDRPTITTLCQGASIALIKTANPQDQNGNGCVELGESIIYEFVVKNTGNVVLTNITVTDPLVAVTGGPITLNPSDSDSDTFRAEYFVTQEDVDNGFVMNQATAEGTAPDGSVVMDLSDDDSFDEDEVTELSLCQDPRVSLEKSGIFNDDNGDGIPQVGETISYIFRVENTGNVSLYNLTLEDDLEGIVIEGGPIDVLAVGEVDDSTFTATYAITEGDIENGEVINQALITGTTSDGTTVEDTSDDPNDLTNIDINGDGDPDDPTVTLLPNVGTEVTFEIFNGITPDGDGLNDFFRVQGIEFFPDNNMKIFNRWGVLVYETDGYGGATGEENVFRGYSEGRVTVNDSKTLPTGTYFYVLVRQDPNSGEMLKNSGYLYINR</sequence>
<dbReference type="InterPro" id="IPR041690">
    <property type="entry name" value="Cadherin_5"/>
</dbReference>
<dbReference type="Gene3D" id="2.60.40.740">
    <property type="match status" value="6"/>
</dbReference>
<feature type="domain" description="DUF7507" evidence="4">
    <location>
        <begin position="4350"/>
        <end position="4464"/>
    </location>
</feature>
<evidence type="ECO:0000256" key="2">
    <source>
        <dbReference type="SAM" id="SignalP"/>
    </source>
</evidence>
<dbReference type="RefSeq" id="WP_164679067.1">
    <property type="nucleotide sequence ID" value="NZ_CP049057.1"/>
</dbReference>
<dbReference type="PANTHER" id="PTHR34720:SF9">
    <property type="entry name" value="BLR4714 PROTEIN"/>
    <property type="match status" value="1"/>
</dbReference>
<dbReference type="InterPro" id="IPR055354">
    <property type="entry name" value="DUF7507"/>
</dbReference>
<gene>
    <name evidence="5" type="ORF">G5B37_05500</name>
</gene>